<feature type="compositionally biased region" description="Polar residues" evidence="1">
    <location>
        <begin position="59"/>
        <end position="90"/>
    </location>
</feature>
<dbReference type="InterPro" id="IPR001683">
    <property type="entry name" value="PX_dom"/>
</dbReference>
<dbReference type="GO" id="GO:0010008">
    <property type="term" value="C:endosome membrane"/>
    <property type="evidence" value="ECO:0007669"/>
    <property type="project" value="TreeGrafter"/>
</dbReference>
<dbReference type="GO" id="GO:0005829">
    <property type="term" value="C:cytosol"/>
    <property type="evidence" value="ECO:0007669"/>
    <property type="project" value="GOC"/>
</dbReference>
<feature type="compositionally biased region" description="Polar residues" evidence="1">
    <location>
        <begin position="12"/>
        <end position="28"/>
    </location>
</feature>
<organism evidence="3">
    <name type="scientific">Cuerna arida</name>
    <dbReference type="NCBI Taxonomy" id="1464854"/>
    <lineage>
        <taxon>Eukaryota</taxon>
        <taxon>Metazoa</taxon>
        <taxon>Ecdysozoa</taxon>
        <taxon>Arthropoda</taxon>
        <taxon>Hexapoda</taxon>
        <taxon>Insecta</taxon>
        <taxon>Pterygota</taxon>
        <taxon>Neoptera</taxon>
        <taxon>Paraneoptera</taxon>
        <taxon>Hemiptera</taxon>
        <taxon>Auchenorrhyncha</taxon>
        <taxon>Membracoidea</taxon>
        <taxon>Cicadellidae</taxon>
        <taxon>Cicadellinae</taxon>
        <taxon>Proconiini</taxon>
        <taxon>Cuerna</taxon>
    </lineage>
</organism>
<evidence type="ECO:0000313" key="3">
    <source>
        <dbReference type="EMBL" id="JAS49110.1"/>
    </source>
</evidence>
<feature type="region of interest" description="Disordered" evidence="1">
    <location>
        <begin position="1"/>
        <end position="28"/>
    </location>
</feature>
<gene>
    <name evidence="3" type="ORF">g.45619</name>
</gene>
<evidence type="ECO:0000259" key="2">
    <source>
        <dbReference type="PROSITE" id="PS50195"/>
    </source>
</evidence>
<dbReference type="PROSITE" id="PS50195">
    <property type="entry name" value="PX"/>
    <property type="match status" value="1"/>
</dbReference>
<reference evidence="3" key="1">
    <citation type="submission" date="2015-11" db="EMBL/GenBank/DDBJ databases">
        <title>De novo transcriptome assembly of four potential Pierce s Disease insect vectors from Arizona vineyards.</title>
        <authorList>
            <person name="Tassone E.E."/>
        </authorList>
    </citation>
    <scope>NUCLEOTIDE SEQUENCE</scope>
</reference>
<dbReference type="EMBL" id="GECZ01020659">
    <property type="protein sequence ID" value="JAS49110.1"/>
    <property type="molecule type" value="Transcribed_RNA"/>
</dbReference>
<feature type="compositionally biased region" description="Acidic residues" evidence="1">
    <location>
        <begin position="1"/>
        <end position="11"/>
    </location>
</feature>
<proteinExistence type="predicted"/>
<feature type="non-terminal residue" evidence="3">
    <location>
        <position position="209"/>
    </location>
</feature>
<dbReference type="SMART" id="SM00312">
    <property type="entry name" value="PX"/>
    <property type="match status" value="1"/>
</dbReference>
<dbReference type="SUPFAM" id="SSF64268">
    <property type="entry name" value="PX domain"/>
    <property type="match status" value="1"/>
</dbReference>
<feature type="domain" description="PX" evidence="2">
    <location>
        <begin position="95"/>
        <end position="209"/>
    </location>
</feature>
<feature type="region of interest" description="Disordered" evidence="1">
    <location>
        <begin position="59"/>
        <end position="91"/>
    </location>
</feature>
<dbReference type="PANTHER" id="PTHR10555:SF170">
    <property type="entry name" value="FI18122P1"/>
    <property type="match status" value="1"/>
</dbReference>
<dbReference type="PANTHER" id="PTHR10555">
    <property type="entry name" value="SORTING NEXIN"/>
    <property type="match status" value="1"/>
</dbReference>
<dbReference type="GO" id="GO:0034498">
    <property type="term" value="P:early endosome to Golgi transport"/>
    <property type="evidence" value="ECO:0007669"/>
    <property type="project" value="TreeGrafter"/>
</dbReference>
<dbReference type="Pfam" id="PF00787">
    <property type="entry name" value="PX"/>
    <property type="match status" value="1"/>
</dbReference>
<protein>
    <recommendedName>
        <fullName evidence="2">PX domain-containing protein</fullName>
    </recommendedName>
</protein>
<dbReference type="AlphaFoldDB" id="A0A1B6FG14"/>
<dbReference type="GO" id="GO:0035091">
    <property type="term" value="F:phosphatidylinositol binding"/>
    <property type="evidence" value="ECO:0007669"/>
    <property type="project" value="InterPro"/>
</dbReference>
<name>A0A1B6FG14_9HEMI</name>
<accession>A0A1B6FG14</accession>
<dbReference type="Gene3D" id="3.30.1520.10">
    <property type="entry name" value="Phox-like domain"/>
    <property type="match status" value="1"/>
</dbReference>
<evidence type="ECO:0000256" key="1">
    <source>
        <dbReference type="SAM" id="MobiDB-lite"/>
    </source>
</evidence>
<sequence>MDNEDFSDEEFSSIQNSEVNSNFLSSNPKEFYTVDGVGLKMNGDKNEITDKLTEIDISSPTTRTFPNFDNDSSFDSIPISPNSSSAQNGNEESKKYIQINITDAQKVAENMGAYIVYQVKTTTNIKQFKKPVLSVPRRFSDFLGLHSKLREKYLKNGRIIPPAPEKNHLEATKIKFVDSEVVTGEFIEKRKSELERFLRRIAAHPVLSV</sequence>
<dbReference type="InterPro" id="IPR036871">
    <property type="entry name" value="PX_dom_sf"/>
</dbReference>